<dbReference type="AlphaFoldDB" id="A0A0J8GNY2"/>
<dbReference type="STRING" id="1513271.XM47_13620"/>
<accession>A0A0J8GNY2</accession>
<proteinExistence type="predicted"/>
<evidence type="ECO:0000313" key="2">
    <source>
        <dbReference type="EMBL" id="KMT64497.1"/>
    </source>
</evidence>
<evidence type="ECO:0000256" key="1">
    <source>
        <dbReference type="SAM" id="SignalP"/>
    </source>
</evidence>
<organism evidence="2 3">
    <name type="scientific">Catenovulum maritimum</name>
    <dbReference type="NCBI Taxonomy" id="1513271"/>
    <lineage>
        <taxon>Bacteria</taxon>
        <taxon>Pseudomonadati</taxon>
        <taxon>Pseudomonadota</taxon>
        <taxon>Gammaproteobacteria</taxon>
        <taxon>Alteromonadales</taxon>
        <taxon>Alteromonadaceae</taxon>
        <taxon>Catenovulum</taxon>
    </lineage>
</organism>
<dbReference type="Proteomes" id="UP000037600">
    <property type="component" value="Unassembled WGS sequence"/>
</dbReference>
<protein>
    <submittedName>
        <fullName evidence="2">Uncharacterized protein</fullName>
    </submittedName>
</protein>
<comment type="caution">
    <text evidence="2">The sequence shown here is derived from an EMBL/GenBank/DDBJ whole genome shotgun (WGS) entry which is preliminary data.</text>
</comment>
<reference evidence="2 3" key="1">
    <citation type="submission" date="2015-04" db="EMBL/GenBank/DDBJ databases">
        <title>Draft Genome Sequence of the Novel Agar-Digesting Marine Bacterium Q1.</title>
        <authorList>
            <person name="Li Y."/>
            <person name="Li D."/>
            <person name="Chen G."/>
            <person name="Du Z."/>
        </authorList>
    </citation>
    <scope>NUCLEOTIDE SEQUENCE [LARGE SCALE GENOMIC DNA]</scope>
    <source>
        <strain evidence="2 3">Q1</strain>
    </source>
</reference>
<feature type="chain" id="PRO_5005298627" evidence="1">
    <location>
        <begin position="22"/>
        <end position="447"/>
    </location>
</feature>
<gene>
    <name evidence="2" type="ORF">XM47_13620</name>
</gene>
<dbReference type="EMBL" id="LAZL01000023">
    <property type="protein sequence ID" value="KMT64497.1"/>
    <property type="molecule type" value="Genomic_DNA"/>
</dbReference>
<keyword evidence="3" id="KW-1185">Reference proteome</keyword>
<keyword evidence="1" id="KW-0732">Signal</keyword>
<feature type="signal peptide" evidence="1">
    <location>
        <begin position="1"/>
        <end position="21"/>
    </location>
</feature>
<dbReference type="RefSeq" id="WP_048693569.1">
    <property type="nucleotide sequence ID" value="NZ_KQ130496.1"/>
</dbReference>
<sequence>MFKTVLLAAFSLALGYSIAYLQLNSDKPTPTSNLAGQTNLPVEQSDSISFSDFFQSNHIEDSKSALQLEAVEQLPTEKTAATDWQTSVEEYEQGNSSYLDLLKLVASIAQSSPEEQQAFILANLSDEKSHNLKMTTGLLLNSFSEQHPELAIGLLDIMPKEQRADFGRNVLVSLSRTEPEFAWDWLKSADTEATGDFLSKRNSAFAVSSVLRQAAKNPELQQDVYQFAASSNLLSRNYVNYTQRKIAALMAEEDVYAVLDKALNNDTIDSILFESAVQKISENDATEAAELILDNEDIASSRTVNQVSKQYIEQGKQSDLTEFYDAIQDARLKDNVAVNLVSELAEQDLEQAGVWLARIEDSRKKANAGVDIIQSARQQSYHSLSHEIDFIKDNFQGKRSAQVNLYVNAYKYWSKTDQDSALKAINNIPDDDGKIRDQVKRRLKIRE</sequence>
<evidence type="ECO:0000313" key="3">
    <source>
        <dbReference type="Proteomes" id="UP000037600"/>
    </source>
</evidence>
<name>A0A0J8GNY2_9ALTE</name>